<proteinExistence type="predicted"/>
<feature type="domain" description="Gins51 C-terminal" evidence="1">
    <location>
        <begin position="151"/>
        <end position="195"/>
    </location>
</feature>
<evidence type="ECO:0000313" key="3">
    <source>
        <dbReference type="Proteomes" id="UP000655759"/>
    </source>
</evidence>
<evidence type="ECO:0000259" key="1">
    <source>
        <dbReference type="Pfam" id="PF22090"/>
    </source>
</evidence>
<dbReference type="CDD" id="cd21695">
    <property type="entry name" value="GINS_B_archaea_Gins51"/>
    <property type="match status" value="1"/>
</dbReference>
<sequence length="202" mass="23037">MGVKDYQPPTSNRTRTCMSETKKIDLNLLYSVLVREIENDQVQEIDPDFYRTLSEYLGKLKSEGYDGIESKIKARLTELITQSVTLLLKTRIEKASASDTLDFTNLLDEEKYILESQQDLAERKEMILSATLNGRTKTLQSVSKKHKTKPVTVRFLKDFDQFVGADYTKYGPYKAEDIATLPNENAQALIAKNISVKITIEE</sequence>
<comment type="caution">
    <text evidence="2">The sequence shown here is derived from an EMBL/GenBank/DDBJ whole genome shotgun (WGS) entry which is preliminary data.</text>
</comment>
<dbReference type="EMBL" id="CAJNAQ010000002">
    <property type="protein sequence ID" value="CAE6489167.1"/>
    <property type="molecule type" value="Genomic_DNA"/>
</dbReference>
<dbReference type="CDD" id="cd11714">
    <property type="entry name" value="GINS_A_archaea"/>
    <property type="match status" value="1"/>
</dbReference>
<evidence type="ECO:0000313" key="2">
    <source>
        <dbReference type="EMBL" id="CAE6489167.1"/>
    </source>
</evidence>
<dbReference type="InterPro" id="IPR054314">
    <property type="entry name" value="Gins51_C"/>
</dbReference>
<dbReference type="Pfam" id="PF22090">
    <property type="entry name" value="Gins51_C"/>
    <property type="match status" value="1"/>
</dbReference>
<reference evidence="2" key="1">
    <citation type="submission" date="2021-02" db="EMBL/GenBank/DDBJ databases">
        <authorList>
            <person name="Han P."/>
        </authorList>
    </citation>
    <scope>NUCLEOTIDE SEQUENCE</scope>
    <source>
        <strain evidence="2">Candidatus Nitrosotenuis uzonensis 5A</strain>
    </source>
</reference>
<accession>A0A812F562</accession>
<dbReference type="Gene3D" id="3.40.5.50">
    <property type="match status" value="1"/>
</dbReference>
<organism evidence="2 3">
    <name type="scientific">Candidatus Nitrosotenuis uzonensis</name>
    <dbReference type="NCBI Taxonomy" id="1407055"/>
    <lineage>
        <taxon>Archaea</taxon>
        <taxon>Nitrososphaerota</taxon>
        <taxon>Candidatus Nitrosotenuis</taxon>
    </lineage>
</organism>
<gene>
    <name evidence="2" type="ORF">NUZ5A_20577</name>
</gene>
<protein>
    <recommendedName>
        <fullName evidence="1">Gins51 C-terminal domain-containing protein</fullName>
    </recommendedName>
</protein>
<dbReference type="Proteomes" id="UP000655759">
    <property type="component" value="Unassembled WGS sequence"/>
</dbReference>
<name>A0A812F562_9ARCH</name>
<dbReference type="AlphaFoldDB" id="A0A812F562"/>